<gene>
    <name evidence="1" type="ORF">Mgra_00000824</name>
</gene>
<reference evidence="1" key="1">
    <citation type="journal article" date="2020" name="Ecol. Evol.">
        <title>Genome structure and content of the rice root-knot nematode (Meloidogyne graminicola).</title>
        <authorList>
            <person name="Phan N.T."/>
            <person name="Danchin E.G.J."/>
            <person name="Klopp C."/>
            <person name="Perfus-Barbeoch L."/>
            <person name="Kozlowski D.K."/>
            <person name="Koutsovoulos G.D."/>
            <person name="Lopez-Roques C."/>
            <person name="Bouchez O."/>
            <person name="Zahm M."/>
            <person name="Besnard G."/>
            <person name="Bellafiore S."/>
        </authorList>
    </citation>
    <scope>NUCLEOTIDE SEQUENCE</scope>
    <source>
        <strain evidence="1">VN-18</strain>
    </source>
</reference>
<evidence type="ECO:0000313" key="1">
    <source>
        <dbReference type="EMBL" id="KAF7639903.1"/>
    </source>
</evidence>
<evidence type="ECO:0000313" key="2">
    <source>
        <dbReference type="Proteomes" id="UP000605970"/>
    </source>
</evidence>
<proteinExistence type="predicted"/>
<keyword evidence="2" id="KW-1185">Reference proteome</keyword>
<dbReference type="Proteomes" id="UP000605970">
    <property type="component" value="Unassembled WGS sequence"/>
</dbReference>
<comment type="caution">
    <text evidence="1">The sequence shown here is derived from an EMBL/GenBank/DDBJ whole genome shotgun (WGS) entry which is preliminary data.</text>
</comment>
<name>A0A8T0A4Q0_9BILA</name>
<sequence>MKSKFQFFVTPVSTCFYVSGGLSNNWLADDLQRGGARSTTWAWRLNKQHGRQQMKMFFMNILEEYVYMDDGGSVALMGLGWGIVNSSCRCSTWMVEYALEQMQDDVLRGCGVSTTWHVYSFRRFVLVALFNGHQWLDLFYRRMQAPPHDLFLGMDQHEQDAVQINVEFNSNGSSKKPIDDL</sequence>
<protein>
    <submittedName>
        <fullName evidence="1">Uncharacterized protein</fullName>
    </submittedName>
</protein>
<accession>A0A8T0A4Q0</accession>
<dbReference type="EMBL" id="JABEBT010000003">
    <property type="protein sequence ID" value="KAF7639903.1"/>
    <property type="molecule type" value="Genomic_DNA"/>
</dbReference>
<dbReference type="AlphaFoldDB" id="A0A8T0A4Q0"/>
<organism evidence="1 2">
    <name type="scientific">Meloidogyne graminicola</name>
    <dbReference type="NCBI Taxonomy" id="189291"/>
    <lineage>
        <taxon>Eukaryota</taxon>
        <taxon>Metazoa</taxon>
        <taxon>Ecdysozoa</taxon>
        <taxon>Nematoda</taxon>
        <taxon>Chromadorea</taxon>
        <taxon>Rhabditida</taxon>
        <taxon>Tylenchina</taxon>
        <taxon>Tylenchomorpha</taxon>
        <taxon>Tylenchoidea</taxon>
        <taxon>Meloidogynidae</taxon>
        <taxon>Meloidogyninae</taxon>
        <taxon>Meloidogyne</taxon>
    </lineage>
</organism>